<dbReference type="InterPro" id="IPR036322">
    <property type="entry name" value="WD40_repeat_dom_sf"/>
</dbReference>
<evidence type="ECO:0000313" key="4">
    <source>
        <dbReference type="Proteomes" id="UP000606786"/>
    </source>
</evidence>
<reference evidence="3" key="1">
    <citation type="submission" date="2013-07" db="EMBL/GenBank/DDBJ databases">
        <authorList>
            <person name="Geib S."/>
        </authorList>
    </citation>
    <scope>NUCLEOTIDE SEQUENCE</scope>
</reference>
<dbReference type="OrthoDB" id="445052at2759"/>
<dbReference type="InterPro" id="IPR015943">
    <property type="entry name" value="WD40/YVTN_repeat-like_dom_sf"/>
</dbReference>
<organism evidence="3">
    <name type="scientific">Ceratitis capitata</name>
    <name type="common">Mediterranean fruit fly</name>
    <name type="synonym">Tephritis capitata</name>
    <dbReference type="NCBI Taxonomy" id="7213"/>
    <lineage>
        <taxon>Eukaryota</taxon>
        <taxon>Metazoa</taxon>
        <taxon>Ecdysozoa</taxon>
        <taxon>Arthropoda</taxon>
        <taxon>Hexapoda</taxon>
        <taxon>Insecta</taxon>
        <taxon>Pterygota</taxon>
        <taxon>Neoptera</taxon>
        <taxon>Endopterygota</taxon>
        <taxon>Diptera</taxon>
        <taxon>Brachycera</taxon>
        <taxon>Muscomorpha</taxon>
        <taxon>Tephritoidea</taxon>
        <taxon>Tephritidae</taxon>
        <taxon>Ceratitis</taxon>
        <taxon>Ceratitis</taxon>
    </lineage>
</organism>
<protein>
    <submittedName>
        <fullName evidence="2">(Mediterranean fruit fly) hypothetical protein</fullName>
    </submittedName>
</protein>
<dbReference type="Gene3D" id="2.130.10.10">
    <property type="entry name" value="YVTN repeat-like/Quinoprotein amine dehydrogenase"/>
    <property type="match status" value="1"/>
</dbReference>
<accession>W8BI36</accession>
<feature type="region of interest" description="Disordered" evidence="1">
    <location>
        <begin position="35"/>
        <end position="55"/>
    </location>
</feature>
<name>W8BI36_CERCA</name>
<reference evidence="2" key="3">
    <citation type="submission" date="2020-11" db="EMBL/GenBank/DDBJ databases">
        <authorList>
            <person name="Whitehead M."/>
        </authorList>
    </citation>
    <scope>NUCLEOTIDE SEQUENCE</scope>
    <source>
        <strain evidence="2">EGII</strain>
    </source>
</reference>
<dbReference type="EMBL" id="GAMC01009952">
    <property type="protein sequence ID" value="JAB96603.1"/>
    <property type="molecule type" value="mRNA"/>
</dbReference>
<dbReference type="Proteomes" id="UP000606786">
    <property type="component" value="Unassembled WGS sequence"/>
</dbReference>
<sequence>MEDLSDYSSEVVEFLPTQQLGKVCQMIEACVSTDPEPLNRDQSVETTLQSHTSTQTEVSTTQQCQVDEQKLAVWLRKIYPAVEEQLLKGPTPLNTGYDSFGNISDTESKIQTYQKITMEGLENSIGIAAWLSVHTNKAPILVVSTKAPHDDWCDHLQQTLKLFVPKRMPPGNFVIFSEVKSIPLKACLSVLSTNAYNKSVFAGSSMDGEIHIWLCRSVGRAGDSNVNAKATSVTHEIDEMCCATSQHSYAVALDWLTENRLLSFHENGAIISWAVGKELLFETDFQLKVQANTSNEITSAVCLSSNTFVVGVKDGSIFICTITSFSAMRKQMEIIPLRKHVFTISTLLKTTINGLRAVVSCDLSGQVHCHSITNMDVEAPDVIQIPLPFKNVIASSKDGNIIYSPGIDGSLECYNIQNGTHTIIDGVLSGKGNFITCSENGNWIITGLYVDDFQIFYVEH</sequence>
<reference evidence="3" key="2">
    <citation type="journal article" date="2014" name="BMC Genomics">
        <title>A genomic perspective to assessing quality of mass-reared SIT flies used in Mediterranean fruit fly (Ceratitis capitata) eradication in California.</title>
        <authorList>
            <person name="Calla B."/>
            <person name="Hall B."/>
            <person name="Hou S."/>
            <person name="Geib S.M."/>
        </authorList>
    </citation>
    <scope>NUCLEOTIDE SEQUENCE</scope>
</reference>
<dbReference type="AlphaFoldDB" id="W8BI36"/>
<proteinExistence type="evidence at transcript level"/>
<dbReference type="EMBL" id="CAJHJT010000034">
    <property type="protein sequence ID" value="CAD7003616.1"/>
    <property type="molecule type" value="Genomic_DNA"/>
</dbReference>
<keyword evidence="4" id="KW-1185">Reference proteome</keyword>
<evidence type="ECO:0000313" key="3">
    <source>
        <dbReference type="EMBL" id="JAB96603.1"/>
    </source>
</evidence>
<gene>
    <name evidence="2" type="ORF">CCAP1982_LOCUS12058</name>
</gene>
<evidence type="ECO:0000256" key="1">
    <source>
        <dbReference type="SAM" id="MobiDB-lite"/>
    </source>
</evidence>
<evidence type="ECO:0000313" key="2">
    <source>
        <dbReference type="EMBL" id="CAD7003616.1"/>
    </source>
</evidence>
<dbReference type="SUPFAM" id="SSF50978">
    <property type="entry name" value="WD40 repeat-like"/>
    <property type="match status" value="1"/>
</dbReference>